<protein>
    <submittedName>
        <fullName evidence="6">40S ribosomal protein S29</fullName>
    </submittedName>
</protein>
<comment type="cofactor">
    <cofactor evidence="1">
        <name>Zn(2+)</name>
        <dbReference type="ChEBI" id="CHEBI:29105"/>
    </cofactor>
</comment>
<dbReference type="InParanoid" id="S7XJB1"/>
<accession>S7XJB1</accession>
<dbReference type="EMBL" id="ATCN01000401">
    <property type="protein sequence ID" value="EPR79109.1"/>
    <property type="molecule type" value="Genomic_DNA"/>
</dbReference>
<dbReference type="InterPro" id="IPR043140">
    <property type="entry name" value="Ribosomal_uS14_sf"/>
</dbReference>
<organism evidence="6 7">
    <name type="scientific">Spraguea lophii (strain 42_110)</name>
    <name type="common">Microsporidian parasite</name>
    <dbReference type="NCBI Taxonomy" id="1358809"/>
    <lineage>
        <taxon>Eukaryota</taxon>
        <taxon>Fungi</taxon>
        <taxon>Fungi incertae sedis</taxon>
        <taxon>Microsporidia</taxon>
        <taxon>Spragueidae</taxon>
        <taxon>Spraguea</taxon>
    </lineage>
</organism>
<dbReference type="PROSITE" id="PS00527">
    <property type="entry name" value="RIBOSOMAL_S14"/>
    <property type="match status" value="1"/>
</dbReference>
<dbReference type="InterPro" id="IPR039744">
    <property type="entry name" value="RIbosomal_uS14_euk_arc"/>
</dbReference>
<evidence type="ECO:0000256" key="5">
    <source>
        <dbReference type="ARBA" id="ARBA00023274"/>
    </source>
</evidence>
<evidence type="ECO:0000256" key="2">
    <source>
        <dbReference type="ARBA" id="ARBA00009083"/>
    </source>
</evidence>
<evidence type="ECO:0000256" key="1">
    <source>
        <dbReference type="ARBA" id="ARBA00001947"/>
    </source>
</evidence>
<reference evidence="7" key="1">
    <citation type="journal article" date="2013" name="PLoS Genet.">
        <title>The genome of Spraguea lophii and the basis of host-microsporidian interactions.</title>
        <authorList>
            <person name="Campbell S.E."/>
            <person name="Williams T.A."/>
            <person name="Yousuf A."/>
            <person name="Soanes D.M."/>
            <person name="Paszkiewicz K.H."/>
            <person name="Williams B.A.P."/>
        </authorList>
    </citation>
    <scope>NUCLEOTIDE SEQUENCE [LARGE SCALE GENOMIC DNA]</scope>
    <source>
        <strain evidence="7">42_110</strain>
    </source>
</reference>
<evidence type="ECO:0000313" key="6">
    <source>
        <dbReference type="EMBL" id="EPR79109.1"/>
    </source>
</evidence>
<dbReference type="InterPro" id="IPR018271">
    <property type="entry name" value="Ribosomal_uS14_CS"/>
</dbReference>
<keyword evidence="7" id="KW-1185">Reference proteome</keyword>
<feature type="binding site" evidence="8 9">
    <location>
        <position position="51"/>
    </location>
    <ligand>
        <name>Zn(2+)</name>
        <dbReference type="ChEBI" id="CHEBI:29105"/>
    </ligand>
</feature>
<dbReference type="GO" id="GO:0002181">
    <property type="term" value="P:cytoplasmic translation"/>
    <property type="evidence" value="ECO:0007669"/>
    <property type="project" value="TreeGrafter"/>
</dbReference>
<dbReference type="OMA" id="HCFREIA"/>
<dbReference type="VEuPathDB" id="MicrosporidiaDB:SLOPH_2174"/>
<dbReference type="NCBIfam" id="NF004424">
    <property type="entry name" value="PRK05766.1"/>
    <property type="match status" value="1"/>
</dbReference>
<keyword evidence="8 9" id="KW-0002">3D-structure</keyword>
<name>S7XJB1_SPRLO</name>
<dbReference type="FunFam" id="4.10.830.10:FF:000002">
    <property type="entry name" value="40S ribosomal protein S29"/>
    <property type="match status" value="1"/>
</dbReference>
<dbReference type="PDB" id="8P5D">
    <property type="method" value="EM"/>
    <property type="resolution" value="10.80 A"/>
    <property type="chains" value="SDD=1-65"/>
</dbReference>
<dbReference type="GO" id="GO:0022627">
    <property type="term" value="C:cytosolic small ribosomal subunit"/>
    <property type="evidence" value="ECO:0007669"/>
    <property type="project" value="TreeGrafter"/>
</dbReference>
<keyword evidence="4 6" id="KW-0689">Ribosomal protein</keyword>
<dbReference type="PDB" id="7QCA">
    <property type="method" value="EM"/>
    <property type="resolution" value="2.79 A"/>
    <property type="chains" value="SDD=1-65"/>
</dbReference>
<gene>
    <name evidence="6" type="ORF">SLOPH_2174</name>
</gene>
<keyword evidence="3 8" id="KW-0862">Zinc</keyword>
<evidence type="ECO:0007829" key="9">
    <source>
        <dbReference type="PDB" id="8P5D"/>
    </source>
</evidence>
<dbReference type="Gene3D" id="4.10.830.10">
    <property type="entry name" value="30s Ribosomal Protein S14, Chain N"/>
    <property type="match status" value="1"/>
</dbReference>
<dbReference type="EMDB" id="EMD-17448"/>
<comment type="similarity">
    <text evidence="2">Belongs to the universal ribosomal protein uS14 family.</text>
</comment>
<evidence type="ECO:0007829" key="8">
    <source>
        <dbReference type="PDB" id="7QCA"/>
    </source>
</evidence>
<dbReference type="STRING" id="1358809.S7XJB1"/>
<dbReference type="OrthoDB" id="10252683at2759"/>
<dbReference type="EMDB" id="EMD-13892"/>
<dbReference type="FunCoup" id="S7XJB1">
    <property type="interactions" value="127"/>
</dbReference>
<comment type="caution">
    <text evidence="6">The sequence shown here is derived from an EMBL/GenBank/DDBJ whole genome shotgun (WGS) entry which is preliminary data.</text>
</comment>
<evidence type="ECO:0000313" key="7">
    <source>
        <dbReference type="Proteomes" id="UP000014978"/>
    </source>
</evidence>
<dbReference type="PANTHER" id="PTHR12010:SF2">
    <property type="entry name" value="40S RIBOSOMAL PROTEIN S29"/>
    <property type="match status" value="1"/>
</dbReference>
<dbReference type="GO" id="GO:0008270">
    <property type="term" value="F:zinc ion binding"/>
    <property type="evidence" value="ECO:0007669"/>
    <property type="project" value="InterPro"/>
</dbReference>
<keyword evidence="8 9" id="KW-0479">Metal-binding</keyword>
<dbReference type="AlphaFoldDB" id="S7XJB1"/>
<evidence type="ECO:0000256" key="4">
    <source>
        <dbReference type="ARBA" id="ARBA00022980"/>
    </source>
</evidence>
<dbReference type="Proteomes" id="UP000014978">
    <property type="component" value="Unassembled WGS sequence"/>
</dbReference>
<evidence type="ECO:0000256" key="3">
    <source>
        <dbReference type="ARBA" id="ARBA00022833"/>
    </source>
</evidence>
<dbReference type="HOGENOM" id="CLU_177289_2_0_1"/>
<dbReference type="InterPro" id="IPR001209">
    <property type="entry name" value="Ribosomal_uS14"/>
</dbReference>
<dbReference type="EMDB" id="EMD-17457"/>
<sequence>MNKQMIKYNADLETTFTVERKDFGRTNRRCRACFAYNGVIRKYDLMICRRCFREYAGDIGFKIYD</sequence>
<dbReference type="PDB" id="8P60">
    <property type="method" value="EM"/>
    <property type="resolution" value="14.30 A"/>
    <property type="chains" value="RDD/SDD=1-65"/>
</dbReference>
<feature type="binding site" evidence="8 9">
    <location>
        <position position="30"/>
    </location>
    <ligand>
        <name>Zn(2+)</name>
        <dbReference type="ChEBI" id="CHEBI:29105"/>
    </ligand>
</feature>
<reference evidence="8 9" key="2">
    <citation type="journal article" date="2023" name="Nat. Microbiol.">
        <title>CryoEM reveals that ribosomes in microsporidian spores are locked in a dimeric hibernating state.</title>
        <authorList>
            <person name="McLaren M."/>
            <person name="Conners R."/>
            <person name="Isupov M.N."/>
            <person name="Gil-Diez P."/>
            <person name="Gambelli L."/>
            <person name="Gold V.A.M."/>
            <person name="Walter A."/>
            <person name="Connell S.R."/>
            <person name="Williams B."/>
            <person name="Daum B."/>
        </authorList>
    </citation>
    <scope>STRUCTURE BY ELECTRON MICROSCOPY (2.79 ANGSTROMS) IN COMPLEX WITH ZN(2+)</scope>
</reference>
<feature type="binding site" evidence="8 9">
    <location>
        <position position="33"/>
    </location>
    <ligand>
        <name>Zn(2+)</name>
        <dbReference type="ChEBI" id="CHEBI:29105"/>
    </ligand>
</feature>
<dbReference type="PANTHER" id="PTHR12010">
    <property type="entry name" value="40S RIBOSOMAL PROTEIN S29"/>
    <property type="match status" value="1"/>
</dbReference>
<keyword evidence="5" id="KW-0687">Ribonucleoprotein</keyword>
<feature type="binding site" evidence="8 9">
    <location>
        <position position="48"/>
    </location>
    <ligand>
        <name>Zn(2+)</name>
        <dbReference type="ChEBI" id="CHEBI:29105"/>
    </ligand>
</feature>
<proteinExistence type="evidence at protein level"/>
<dbReference type="Pfam" id="PF00253">
    <property type="entry name" value="Ribosomal_S14"/>
    <property type="match status" value="1"/>
</dbReference>
<dbReference type="GO" id="GO:0003735">
    <property type="term" value="F:structural constituent of ribosome"/>
    <property type="evidence" value="ECO:0007669"/>
    <property type="project" value="InterPro"/>
</dbReference>